<dbReference type="PATRIC" id="fig|398512.5.peg.3172"/>
<proteinExistence type="predicted"/>
<evidence type="ECO:0000256" key="1">
    <source>
        <dbReference type="SAM" id="Phobius"/>
    </source>
</evidence>
<dbReference type="eggNOG" id="COG4965">
    <property type="taxonomic scope" value="Bacteria"/>
</dbReference>
<keyword evidence="1" id="KW-1133">Transmembrane helix</keyword>
<evidence type="ECO:0008006" key="4">
    <source>
        <dbReference type="Google" id="ProtNLM"/>
    </source>
</evidence>
<keyword evidence="1" id="KW-0472">Membrane</keyword>
<feature type="transmembrane region" description="Helical" evidence="1">
    <location>
        <begin position="278"/>
        <end position="299"/>
    </location>
</feature>
<dbReference type="AlphaFoldDB" id="A0A0L6JQW4"/>
<gene>
    <name evidence="2" type="ORF">Bccel_3023</name>
</gene>
<comment type="caution">
    <text evidence="2">The sequence shown here is derived from an EMBL/GenBank/DDBJ whole genome shotgun (WGS) entry which is preliminary data.</text>
</comment>
<evidence type="ECO:0000313" key="3">
    <source>
        <dbReference type="Proteomes" id="UP000036923"/>
    </source>
</evidence>
<dbReference type="Proteomes" id="UP000036923">
    <property type="component" value="Unassembled WGS sequence"/>
</dbReference>
<feature type="transmembrane region" description="Helical" evidence="1">
    <location>
        <begin position="78"/>
        <end position="97"/>
    </location>
</feature>
<evidence type="ECO:0000313" key="2">
    <source>
        <dbReference type="EMBL" id="KNY27752.1"/>
    </source>
</evidence>
<keyword evidence="3" id="KW-1185">Reference proteome</keyword>
<sequence>MTLFILIAFVGLIAGFFLILNLSPFEFAENIVKPFQNRKTPIGKRIEAIKNPKPVKGIRKTVRDAKEVLSLMGKEGKFGAICALSFFLMVIGLFASVLMDNFLMVPVASIGLALVPFWYLIFTSHSYKKQMNAEMETALSIITTSYLRNESIITAVQENITYLNPPISNVFQSFLTQAKMINVNVKQALSDMKPKLNHYVFSEWVDAMIACQEDKTLKTTLSPIISKLSDMRIVSAELDYLMYEPLKEFITMALLLVANIPLIYFLNRDWYSVLMNTALGKGILAICAFAILISFAAVIRLTKPIEYKR</sequence>
<feature type="transmembrane region" description="Helical" evidence="1">
    <location>
        <begin position="249"/>
        <end position="266"/>
    </location>
</feature>
<reference evidence="3" key="1">
    <citation type="submission" date="2015-07" db="EMBL/GenBank/DDBJ databases">
        <title>Near-Complete Genome Sequence of the Cellulolytic Bacterium Bacteroides (Pseudobacteroides) cellulosolvens ATCC 35603.</title>
        <authorList>
            <person name="Dassa B."/>
            <person name="Utturkar S.M."/>
            <person name="Klingeman D.M."/>
            <person name="Hurt R.A."/>
            <person name="Keller M."/>
            <person name="Xu J."/>
            <person name="Reddy Y.H.K."/>
            <person name="Borovok I."/>
            <person name="Grinberg I.R."/>
            <person name="Lamed R."/>
            <person name="Zhivin O."/>
            <person name="Bayer E.A."/>
            <person name="Brown S.D."/>
        </authorList>
    </citation>
    <scope>NUCLEOTIDE SEQUENCE [LARGE SCALE GENOMIC DNA]</scope>
    <source>
        <strain evidence="3">DSM 2933</strain>
    </source>
</reference>
<keyword evidence="1" id="KW-0812">Transmembrane</keyword>
<feature type="transmembrane region" description="Helical" evidence="1">
    <location>
        <begin position="6"/>
        <end position="28"/>
    </location>
</feature>
<dbReference type="OrthoDB" id="9780661at2"/>
<dbReference type="STRING" id="398512.Bccel_3023"/>
<accession>A0A0L6JQW4</accession>
<dbReference type="RefSeq" id="WP_028308393.1">
    <property type="nucleotide sequence ID" value="NZ_JQKC01000035.1"/>
</dbReference>
<dbReference type="EMBL" id="LGTC01000001">
    <property type="protein sequence ID" value="KNY27752.1"/>
    <property type="molecule type" value="Genomic_DNA"/>
</dbReference>
<name>A0A0L6JQW4_9FIRM</name>
<feature type="transmembrane region" description="Helical" evidence="1">
    <location>
        <begin position="103"/>
        <end position="122"/>
    </location>
</feature>
<organism evidence="2 3">
    <name type="scientific">Pseudobacteroides cellulosolvens ATCC 35603 = DSM 2933</name>
    <dbReference type="NCBI Taxonomy" id="398512"/>
    <lineage>
        <taxon>Bacteria</taxon>
        <taxon>Bacillati</taxon>
        <taxon>Bacillota</taxon>
        <taxon>Clostridia</taxon>
        <taxon>Eubacteriales</taxon>
        <taxon>Oscillospiraceae</taxon>
        <taxon>Pseudobacteroides</taxon>
    </lineage>
</organism>
<protein>
    <recommendedName>
        <fullName evidence="4">Type II secretion system F domain-containing protein</fullName>
    </recommendedName>
</protein>